<name>A0ACB9C550_ARCLA</name>
<evidence type="ECO:0000313" key="2">
    <source>
        <dbReference type="Proteomes" id="UP001055879"/>
    </source>
</evidence>
<keyword evidence="2" id="KW-1185">Reference proteome</keyword>
<accession>A0ACB9C550</accession>
<gene>
    <name evidence="1" type="ORF">L6452_18043</name>
</gene>
<reference evidence="2" key="1">
    <citation type="journal article" date="2022" name="Mol. Ecol. Resour.">
        <title>The genomes of chicory, endive, great burdock and yacon provide insights into Asteraceae palaeo-polyploidization history and plant inulin production.</title>
        <authorList>
            <person name="Fan W."/>
            <person name="Wang S."/>
            <person name="Wang H."/>
            <person name="Wang A."/>
            <person name="Jiang F."/>
            <person name="Liu H."/>
            <person name="Zhao H."/>
            <person name="Xu D."/>
            <person name="Zhang Y."/>
        </authorList>
    </citation>
    <scope>NUCLEOTIDE SEQUENCE [LARGE SCALE GENOMIC DNA]</scope>
    <source>
        <strain evidence="2">cv. Niubang</strain>
    </source>
</reference>
<comment type="caution">
    <text evidence="1">The sequence shown here is derived from an EMBL/GenBank/DDBJ whole genome shotgun (WGS) entry which is preliminary data.</text>
</comment>
<proteinExistence type="predicted"/>
<reference evidence="1 2" key="2">
    <citation type="journal article" date="2022" name="Mol. Ecol. Resour.">
        <title>The genomes of chicory, endive, great burdock and yacon provide insights into Asteraceae paleo-polyploidization history and plant inulin production.</title>
        <authorList>
            <person name="Fan W."/>
            <person name="Wang S."/>
            <person name="Wang H."/>
            <person name="Wang A."/>
            <person name="Jiang F."/>
            <person name="Liu H."/>
            <person name="Zhao H."/>
            <person name="Xu D."/>
            <person name="Zhang Y."/>
        </authorList>
    </citation>
    <scope>NUCLEOTIDE SEQUENCE [LARGE SCALE GENOMIC DNA]</scope>
    <source>
        <strain evidence="2">cv. Niubang</strain>
    </source>
</reference>
<protein>
    <submittedName>
        <fullName evidence="1">Uncharacterized protein</fullName>
    </submittedName>
</protein>
<organism evidence="1 2">
    <name type="scientific">Arctium lappa</name>
    <name type="common">Greater burdock</name>
    <name type="synonym">Lappa major</name>
    <dbReference type="NCBI Taxonomy" id="4217"/>
    <lineage>
        <taxon>Eukaryota</taxon>
        <taxon>Viridiplantae</taxon>
        <taxon>Streptophyta</taxon>
        <taxon>Embryophyta</taxon>
        <taxon>Tracheophyta</taxon>
        <taxon>Spermatophyta</taxon>
        <taxon>Magnoliopsida</taxon>
        <taxon>eudicotyledons</taxon>
        <taxon>Gunneridae</taxon>
        <taxon>Pentapetalae</taxon>
        <taxon>asterids</taxon>
        <taxon>campanulids</taxon>
        <taxon>Asterales</taxon>
        <taxon>Asteraceae</taxon>
        <taxon>Carduoideae</taxon>
        <taxon>Cardueae</taxon>
        <taxon>Arctiinae</taxon>
        <taxon>Arctium</taxon>
    </lineage>
</organism>
<evidence type="ECO:0000313" key="1">
    <source>
        <dbReference type="EMBL" id="KAI3729386.1"/>
    </source>
</evidence>
<dbReference type="Proteomes" id="UP001055879">
    <property type="component" value="Linkage Group LG05"/>
</dbReference>
<sequence>MNQILIRSNTELVMNAIVILLNSNGSFLFTLISVDCRPAMLMGENLWTCLFMAYTTRLNPVVVATALGPEPHRCRHRPQPRPSLPLPSTVTTGLGRTCGLITHY</sequence>
<dbReference type="EMBL" id="CM042051">
    <property type="protein sequence ID" value="KAI3729386.1"/>
    <property type="molecule type" value="Genomic_DNA"/>
</dbReference>